<keyword evidence="2 8" id="KW-0723">Serine/threonine-protein kinase</keyword>
<dbReference type="Pfam" id="PF00069">
    <property type="entry name" value="Pkinase"/>
    <property type="match status" value="1"/>
</dbReference>
<feature type="binding site" evidence="7">
    <location>
        <position position="40"/>
    </location>
    <ligand>
        <name>ATP</name>
        <dbReference type="ChEBI" id="CHEBI:30616"/>
    </ligand>
</feature>
<evidence type="ECO:0000313" key="11">
    <source>
        <dbReference type="EMBL" id="SPC99715.1"/>
    </source>
</evidence>
<feature type="compositionally biased region" description="Polar residues" evidence="9">
    <location>
        <begin position="193"/>
        <end position="207"/>
    </location>
</feature>
<feature type="domain" description="Protein kinase" evidence="10">
    <location>
        <begin position="11"/>
        <end position="287"/>
    </location>
</feature>
<feature type="region of interest" description="Disordered" evidence="9">
    <location>
        <begin position="193"/>
        <end position="213"/>
    </location>
</feature>
<sequence length="334" mass="37742">MGRKKKIEQDYELGVTIGQGKFGSVMLCRSRVSGEQFACKILRKGEELVYQEVEIMQHLSGHPGVVTLKAVYEDKESFYLVMEFCSGGRLLDHMPKGKQYSEHRAANVLKELVWVIKYCHDMGVVHRDIKPENILLTFSGQMKLADFGLAVRVSNGRQENKVRVHLVSSPTLITAWWSRLEQHVENLRKIIQDQTEASPKETNNSEISHTRDNNFEPPILSATIEVQDLQVPTYVTSPFVQEEELIVEPTQQVFVAAQLDEVDKIGTMVSSTVEEKTVLFATLHPNIDFVILDIFMDVLVPKALLLSVLPKVISAFKHASSAQILILSHFKTRG</sequence>
<accession>A0A2N9GJH7</accession>
<dbReference type="InterPro" id="IPR017441">
    <property type="entry name" value="Protein_kinase_ATP_BS"/>
</dbReference>
<dbReference type="InterPro" id="IPR050205">
    <property type="entry name" value="CDPK_Ser/Thr_kinases"/>
</dbReference>
<evidence type="ECO:0000256" key="8">
    <source>
        <dbReference type="RuleBase" id="RU000304"/>
    </source>
</evidence>
<evidence type="ECO:0000256" key="3">
    <source>
        <dbReference type="ARBA" id="ARBA00022679"/>
    </source>
</evidence>
<dbReference type="GO" id="GO:0004674">
    <property type="term" value="F:protein serine/threonine kinase activity"/>
    <property type="evidence" value="ECO:0007669"/>
    <property type="project" value="UniProtKB-KW"/>
</dbReference>
<dbReference type="AlphaFoldDB" id="A0A2N9GJH7"/>
<organism evidence="11">
    <name type="scientific">Fagus sylvatica</name>
    <name type="common">Beechnut</name>
    <dbReference type="NCBI Taxonomy" id="28930"/>
    <lineage>
        <taxon>Eukaryota</taxon>
        <taxon>Viridiplantae</taxon>
        <taxon>Streptophyta</taxon>
        <taxon>Embryophyta</taxon>
        <taxon>Tracheophyta</taxon>
        <taxon>Spermatophyta</taxon>
        <taxon>Magnoliopsida</taxon>
        <taxon>eudicotyledons</taxon>
        <taxon>Gunneridae</taxon>
        <taxon>Pentapetalae</taxon>
        <taxon>rosids</taxon>
        <taxon>fabids</taxon>
        <taxon>Fagales</taxon>
        <taxon>Fagaceae</taxon>
        <taxon>Fagus</taxon>
    </lineage>
</organism>
<dbReference type="PROSITE" id="PS00107">
    <property type="entry name" value="PROTEIN_KINASE_ATP"/>
    <property type="match status" value="1"/>
</dbReference>
<evidence type="ECO:0000256" key="7">
    <source>
        <dbReference type="PROSITE-ProRule" id="PRU10141"/>
    </source>
</evidence>
<dbReference type="FunFam" id="3.30.200.20:FF:000042">
    <property type="entry name" value="Aurora kinase A"/>
    <property type="match status" value="1"/>
</dbReference>
<evidence type="ECO:0000256" key="2">
    <source>
        <dbReference type="ARBA" id="ARBA00022527"/>
    </source>
</evidence>
<evidence type="ECO:0000256" key="4">
    <source>
        <dbReference type="ARBA" id="ARBA00022741"/>
    </source>
</evidence>
<protein>
    <recommendedName>
        <fullName evidence="10">Protein kinase domain-containing protein</fullName>
    </recommendedName>
</protein>
<dbReference type="PROSITE" id="PS50011">
    <property type="entry name" value="PROTEIN_KINASE_DOM"/>
    <property type="match status" value="1"/>
</dbReference>
<dbReference type="EMBL" id="OIVN01002001">
    <property type="protein sequence ID" value="SPC99715.1"/>
    <property type="molecule type" value="Genomic_DNA"/>
</dbReference>
<dbReference type="Gene3D" id="1.10.510.10">
    <property type="entry name" value="Transferase(Phosphotransferase) domain 1"/>
    <property type="match status" value="1"/>
</dbReference>
<evidence type="ECO:0000256" key="9">
    <source>
        <dbReference type="SAM" id="MobiDB-lite"/>
    </source>
</evidence>
<reference evidence="11" key="1">
    <citation type="submission" date="2018-02" db="EMBL/GenBank/DDBJ databases">
        <authorList>
            <person name="Cohen D.B."/>
            <person name="Kent A.D."/>
        </authorList>
    </citation>
    <scope>NUCLEOTIDE SEQUENCE</scope>
</reference>
<evidence type="ECO:0000256" key="6">
    <source>
        <dbReference type="ARBA" id="ARBA00022840"/>
    </source>
</evidence>
<keyword evidence="4 7" id="KW-0547">Nucleotide-binding</keyword>
<comment type="similarity">
    <text evidence="1">Belongs to the protein kinase superfamily. CAMK Ser/Thr protein kinase family. CaMK subfamily.</text>
</comment>
<name>A0A2N9GJH7_FAGSY</name>
<dbReference type="GO" id="GO:0005524">
    <property type="term" value="F:ATP binding"/>
    <property type="evidence" value="ECO:0007669"/>
    <property type="project" value="UniProtKB-UniRule"/>
</dbReference>
<evidence type="ECO:0000256" key="1">
    <source>
        <dbReference type="ARBA" id="ARBA00005354"/>
    </source>
</evidence>
<dbReference type="PANTHER" id="PTHR24349">
    <property type="entry name" value="SERINE/THREONINE-PROTEIN KINASE"/>
    <property type="match status" value="1"/>
</dbReference>
<dbReference type="InterPro" id="IPR011009">
    <property type="entry name" value="Kinase-like_dom_sf"/>
</dbReference>
<dbReference type="SUPFAM" id="SSF56112">
    <property type="entry name" value="Protein kinase-like (PK-like)"/>
    <property type="match status" value="1"/>
</dbReference>
<dbReference type="PROSITE" id="PS00108">
    <property type="entry name" value="PROTEIN_KINASE_ST"/>
    <property type="match status" value="1"/>
</dbReference>
<keyword evidence="6 7" id="KW-0067">ATP-binding</keyword>
<dbReference type="InterPro" id="IPR008271">
    <property type="entry name" value="Ser/Thr_kinase_AS"/>
</dbReference>
<dbReference type="SMART" id="SM00220">
    <property type="entry name" value="S_TKc"/>
    <property type="match status" value="1"/>
</dbReference>
<keyword evidence="3" id="KW-0808">Transferase</keyword>
<evidence type="ECO:0000259" key="10">
    <source>
        <dbReference type="PROSITE" id="PS50011"/>
    </source>
</evidence>
<dbReference type="InterPro" id="IPR000719">
    <property type="entry name" value="Prot_kinase_dom"/>
</dbReference>
<evidence type="ECO:0000256" key="5">
    <source>
        <dbReference type="ARBA" id="ARBA00022777"/>
    </source>
</evidence>
<proteinExistence type="inferred from homology"/>
<keyword evidence="5" id="KW-0418">Kinase</keyword>
<gene>
    <name evidence="11" type="ORF">FSB_LOCUS27597</name>
</gene>